<evidence type="ECO:0000256" key="1">
    <source>
        <dbReference type="ARBA" id="ARBA00004117"/>
    </source>
</evidence>
<dbReference type="Pfam" id="PF02049">
    <property type="entry name" value="FliE"/>
    <property type="match status" value="1"/>
</dbReference>
<accession>A0A367VAA2</accession>
<keyword evidence="6" id="KW-0969">Cilium</keyword>
<dbReference type="HAMAP" id="MF_00724">
    <property type="entry name" value="FliE"/>
    <property type="match status" value="1"/>
</dbReference>
<gene>
    <name evidence="4" type="primary">fliE</name>
    <name evidence="6" type="ORF">TH6_12335</name>
</gene>
<keyword evidence="3 4" id="KW-0975">Bacterial flagellum</keyword>
<reference evidence="6 7" key="1">
    <citation type="submission" date="2014-07" db="EMBL/GenBank/DDBJ databases">
        <title>Draft genome sequence of Thalassospira profundimaris R8-17.</title>
        <authorList>
            <person name="Lai Q."/>
            <person name="Shao Z."/>
        </authorList>
    </citation>
    <scope>NUCLEOTIDE SEQUENCE [LARGE SCALE GENOMIC DNA]</scope>
    <source>
        <strain evidence="6 7">R8-17</strain>
    </source>
</reference>
<proteinExistence type="inferred from homology"/>
<sequence length="108" mass="11306">MVGSFNDAISAYRNAAAGKTNTVTETVTGTGQSVNPGESFADMVKGAAYDARDTMAMSEQMTQKAVTGDAELHEVVTAVSAAEVTLRTVVSVRDKAVEAYQSILNMPV</sequence>
<comment type="similarity">
    <text evidence="2 4">Belongs to the FliE family.</text>
</comment>
<dbReference type="EMBL" id="JPWB01000005">
    <property type="protein sequence ID" value="RCK21401.1"/>
    <property type="molecule type" value="Genomic_DNA"/>
</dbReference>
<dbReference type="PRINTS" id="PR01006">
    <property type="entry name" value="FLGHOOKFLIE"/>
</dbReference>
<dbReference type="PANTHER" id="PTHR34653">
    <property type="match status" value="1"/>
</dbReference>
<dbReference type="RefSeq" id="WP_062955486.1">
    <property type="nucleotide sequence ID" value="NZ_JPWB01000005.1"/>
</dbReference>
<evidence type="ECO:0000256" key="5">
    <source>
        <dbReference type="NCBIfam" id="TIGR00205"/>
    </source>
</evidence>
<keyword evidence="6" id="KW-0966">Cell projection</keyword>
<evidence type="ECO:0000256" key="2">
    <source>
        <dbReference type="ARBA" id="ARBA00009272"/>
    </source>
</evidence>
<evidence type="ECO:0000256" key="3">
    <source>
        <dbReference type="ARBA" id="ARBA00023143"/>
    </source>
</evidence>
<protein>
    <recommendedName>
        <fullName evidence="4 5">Flagellar hook-basal body complex protein FliE</fullName>
    </recommendedName>
</protein>
<evidence type="ECO:0000256" key="4">
    <source>
        <dbReference type="HAMAP-Rule" id="MF_00724"/>
    </source>
</evidence>
<dbReference type="AlphaFoldDB" id="A0A367VAA2"/>
<dbReference type="GO" id="GO:0071973">
    <property type="term" value="P:bacterial-type flagellum-dependent cell motility"/>
    <property type="evidence" value="ECO:0007669"/>
    <property type="project" value="InterPro"/>
</dbReference>
<organism evidence="6 7">
    <name type="scientific">Thalassospira profundimaris</name>
    <dbReference type="NCBI Taxonomy" id="502049"/>
    <lineage>
        <taxon>Bacteria</taxon>
        <taxon>Pseudomonadati</taxon>
        <taxon>Pseudomonadota</taxon>
        <taxon>Alphaproteobacteria</taxon>
        <taxon>Rhodospirillales</taxon>
        <taxon>Thalassospiraceae</taxon>
        <taxon>Thalassospira</taxon>
    </lineage>
</organism>
<comment type="caution">
    <text evidence="6">The sequence shown here is derived from an EMBL/GenBank/DDBJ whole genome shotgun (WGS) entry which is preliminary data.</text>
</comment>
<dbReference type="InterPro" id="IPR001624">
    <property type="entry name" value="FliE"/>
</dbReference>
<dbReference type="Proteomes" id="UP000253061">
    <property type="component" value="Unassembled WGS sequence"/>
</dbReference>
<name>A0A367VAA2_9PROT</name>
<evidence type="ECO:0000313" key="6">
    <source>
        <dbReference type="EMBL" id="RCK21401.1"/>
    </source>
</evidence>
<dbReference type="NCBIfam" id="TIGR00205">
    <property type="entry name" value="fliE"/>
    <property type="match status" value="1"/>
</dbReference>
<comment type="subcellular location">
    <subcellularLocation>
        <location evidence="1 4">Bacterial flagellum basal body</location>
    </subcellularLocation>
</comment>
<dbReference type="PANTHER" id="PTHR34653:SF1">
    <property type="entry name" value="FLAGELLAR HOOK-BASAL BODY COMPLEX PROTEIN FLIE"/>
    <property type="match status" value="1"/>
</dbReference>
<dbReference type="GO" id="GO:0003774">
    <property type="term" value="F:cytoskeletal motor activity"/>
    <property type="evidence" value="ECO:0007669"/>
    <property type="project" value="InterPro"/>
</dbReference>
<dbReference type="GO" id="GO:0005198">
    <property type="term" value="F:structural molecule activity"/>
    <property type="evidence" value="ECO:0007669"/>
    <property type="project" value="UniProtKB-UniRule"/>
</dbReference>
<evidence type="ECO:0000313" key="7">
    <source>
        <dbReference type="Proteomes" id="UP000253061"/>
    </source>
</evidence>
<dbReference type="GO" id="GO:0009425">
    <property type="term" value="C:bacterial-type flagellum basal body"/>
    <property type="evidence" value="ECO:0007669"/>
    <property type="project" value="UniProtKB-SubCell"/>
</dbReference>
<keyword evidence="6" id="KW-0282">Flagellum</keyword>